<dbReference type="InterPro" id="IPR011547">
    <property type="entry name" value="SLC26A/SulP_dom"/>
</dbReference>
<dbReference type="Proteomes" id="UP000059074">
    <property type="component" value="Unassembled WGS sequence"/>
</dbReference>
<feature type="domain" description="MlaB-like STAS" evidence="8">
    <location>
        <begin position="398"/>
        <end position="459"/>
    </location>
</feature>
<dbReference type="InterPro" id="IPR001902">
    <property type="entry name" value="SLC26A/SulP_fam"/>
</dbReference>
<dbReference type="InterPro" id="IPR058548">
    <property type="entry name" value="MlaB-like_STAS"/>
</dbReference>
<dbReference type="AlphaFoldDB" id="A0A109BLW0"/>
<feature type="transmembrane region" description="Helical" evidence="6">
    <location>
        <begin position="139"/>
        <end position="158"/>
    </location>
</feature>
<feature type="transmembrane region" description="Helical" evidence="6">
    <location>
        <begin position="216"/>
        <end position="238"/>
    </location>
</feature>
<evidence type="ECO:0000256" key="4">
    <source>
        <dbReference type="ARBA" id="ARBA00023136"/>
    </source>
</evidence>
<organism evidence="9 10">
    <name type="scientific">Hyphomicrobium sulfonivorans</name>
    <dbReference type="NCBI Taxonomy" id="121290"/>
    <lineage>
        <taxon>Bacteria</taxon>
        <taxon>Pseudomonadati</taxon>
        <taxon>Pseudomonadota</taxon>
        <taxon>Alphaproteobacteria</taxon>
        <taxon>Hyphomicrobiales</taxon>
        <taxon>Hyphomicrobiaceae</taxon>
        <taxon>Hyphomicrobium</taxon>
    </lineage>
</organism>
<dbReference type="STRING" id="121290.APY04_0748"/>
<feature type="region of interest" description="Disordered" evidence="5">
    <location>
        <begin position="475"/>
        <end position="501"/>
    </location>
</feature>
<protein>
    <submittedName>
        <fullName evidence="9">Sulfate transporter family protein in cluster with carbonic anhydrase</fullName>
    </submittedName>
</protein>
<dbReference type="PATRIC" id="fig|121290.4.peg.1224"/>
<feature type="domain" description="SLC26A/SulP transporter" evidence="7">
    <location>
        <begin position="1"/>
        <end position="352"/>
    </location>
</feature>
<keyword evidence="4 6" id="KW-0472">Membrane</keyword>
<evidence type="ECO:0000313" key="10">
    <source>
        <dbReference type="Proteomes" id="UP000059074"/>
    </source>
</evidence>
<feature type="transmembrane region" description="Helical" evidence="6">
    <location>
        <begin position="296"/>
        <end position="325"/>
    </location>
</feature>
<evidence type="ECO:0000256" key="6">
    <source>
        <dbReference type="SAM" id="Phobius"/>
    </source>
</evidence>
<dbReference type="PANTHER" id="PTHR11814">
    <property type="entry name" value="SULFATE TRANSPORTER"/>
    <property type="match status" value="1"/>
</dbReference>
<dbReference type="EMBL" id="LMTR01000027">
    <property type="protein sequence ID" value="KWT71086.1"/>
    <property type="molecule type" value="Genomic_DNA"/>
</dbReference>
<evidence type="ECO:0000256" key="1">
    <source>
        <dbReference type="ARBA" id="ARBA00004141"/>
    </source>
</evidence>
<feature type="transmembrane region" description="Helical" evidence="6">
    <location>
        <begin position="87"/>
        <end position="107"/>
    </location>
</feature>
<feature type="transmembrane region" description="Helical" evidence="6">
    <location>
        <begin position="258"/>
        <end position="276"/>
    </location>
</feature>
<accession>A0A109BLW0</accession>
<keyword evidence="2 6" id="KW-0812">Transmembrane</keyword>
<comment type="caution">
    <text evidence="9">The sequence shown here is derived from an EMBL/GenBank/DDBJ whole genome shotgun (WGS) entry which is preliminary data.</text>
</comment>
<name>A0A109BLW0_HYPSL</name>
<evidence type="ECO:0000256" key="2">
    <source>
        <dbReference type="ARBA" id="ARBA00022692"/>
    </source>
</evidence>
<evidence type="ECO:0000259" key="7">
    <source>
        <dbReference type="Pfam" id="PF00916"/>
    </source>
</evidence>
<keyword evidence="3 6" id="KW-1133">Transmembrane helix</keyword>
<evidence type="ECO:0000313" key="9">
    <source>
        <dbReference type="EMBL" id="KWT71086.1"/>
    </source>
</evidence>
<feature type="transmembrane region" description="Helical" evidence="6">
    <location>
        <begin position="165"/>
        <end position="185"/>
    </location>
</feature>
<comment type="subcellular location">
    <subcellularLocation>
        <location evidence="1">Membrane</location>
        <topology evidence="1">Multi-pass membrane protein</topology>
    </subcellularLocation>
</comment>
<feature type="transmembrane region" description="Helical" evidence="6">
    <location>
        <begin position="53"/>
        <end position="75"/>
    </location>
</feature>
<sequence>MGVALASGMPPMAGIITGIIGGIVVGFLAGSPLQVSGPAAGLTVLVWQYVQDFGVEMLGVMVLFAGLIQLVSGMLKLGQWFRAVSPAVIHGMLAGIGVLILASQFHVMMDAKPLGGGIENLMGIPSALMNAFRTGDSHFTALLIGLLTIAVIFGWSAIAPKRLRLVPAPLVAVLVAIAVAAALNLKVDYVSVPENIWAVTVFPTTDNMMRILETPILIGAISIAFIASAETLLCATAVDQMHRGPRTKYDRELSAQGIGNAICGALGVLPMTGVIVRSSANVEAGAETRNSAILHGVWLLVFVALLPFTLAYIPVSALAAILVYTGYKLAYPKIVPTLRKYGRGEVVIFFVTVIMIVATNLLEGVLVGLALSLIKLLYAFSHLDVRKEEAADGKRVDLHLSGSATLIRLPKLASELETLPRGSQVHVHIANLEYIDHACLDLLTNWDRQHAATGGSLTIEWDQLSQKYHQRRISSRKAAREAAKAGAWSGPTPTPENASRS</sequence>
<gene>
    <name evidence="9" type="ORF">APY04_0748</name>
</gene>
<evidence type="ECO:0000256" key="5">
    <source>
        <dbReference type="SAM" id="MobiDB-lite"/>
    </source>
</evidence>
<evidence type="ECO:0000256" key="3">
    <source>
        <dbReference type="ARBA" id="ARBA00022989"/>
    </source>
</evidence>
<keyword evidence="10" id="KW-1185">Reference proteome</keyword>
<feature type="transmembrane region" description="Helical" evidence="6">
    <location>
        <begin position="346"/>
        <end position="374"/>
    </location>
</feature>
<dbReference type="GO" id="GO:0055085">
    <property type="term" value="P:transmembrane transport"/>
    <property type="evidence" value="ECO:0007669"/>
    <property type="project" value="InterPro"/>
</dbReference>
<dbReference type="Pfam" id="PF13466">
    <property type="entry name" value="STAS_2"/>
    <property type="match status" value="1"/>
</dbReference>
<proteinExistence type="predicted"/>
<reference evidence="9 10" key="1">
    <citation type="submission" date="2015-10" db="EMBL/GenBank/DDBJ databases">
        <title>Transcriptomic analysis of a linuron degrading triple-species bacterial consortium.</title>
        <authorList>
            <person name="Albers P."/>
        </authorList>
    </citation>
    <scope>NUCLEOTIDE SEQUENCE [LARGE SCALE GENOMIC DNA]</scope>
    <source>
        <strain evidence="9 10">WDL6</strain>
    </source>
</reference>
<feature type="transmembrane region" description="Helical" evidence="6">
    <location>
        <begin position="12"/>
        <end position="33"/>
    </location>
</feature>
<evidence type="ECO:0000259" key="8">
    <source>
        <dbReference type="Pfam" id="PF13466"/>
    </source>
</evidence>
<dbReference type="GO" id="GO:0016020">
    <property type="term" value="C:membrane"/>
    <property type="evidence" value="ECO:0007669"/>
    <property type="project" value="UniProtKB-SubCell"/>
</dbReference>
<dbReference type="Pfam" id="PF00916">
    <property type="entry name" value="Sulfate_transp"/>
    <property type="match status" value="1"/>
</dbReference>